<evidence type="ECO:0000313" key="1">
    <source>
        <dbReference type="Proteomes" id="UP000790787"/>
    </source>
</evidence>
<proteinExistence type="predicted"/>
<dbReference type="Proteomes" id="UP000790787">
    <property type="component" value="Chromosome 5"/>
</dbReference>
<organism evidence="1 2">
    <name type="scientific">Nicotiana tabacum</name>
    <name type="common">Common tobacco</name>
    <dbReference type="NCBI Taxonomy" id="4097"/>
    <lineage>
        <taxon>Eukaryota</taxon>
        <taxon>Viridiplantae</taxon>
        <taxon>Streptophyta</taxon>
        <taxon>Embryophyta</taxon>
        <taxon>Tracheophyta</taxon>
        <taxon>Spermatophyta</taxon>
        <taxon>Magnoliopsida</taxon>
        <taxon>eudicotyledons</taxon>
        <taxon>Gunneridae</taxon>
        <taxon>Pentapetalae</taxon>
        <taxon>asterids</taxon>
        <taxon>lamiids</taxon>
        <taxon>Solanales</taxon>
        <taxon>Solanaceae</taxon>
        <taxon>Nicotianoideae</taxon>
        <taxon>Nicotianeae</taxon>
        <taxon>Nicotiana</taxon>
    </lineage>
</organism>
<protein>
    <submittedName>
        <fullName evidence="2">Uncharacterized protein LOC107824955</fullName>
    </submittedName>
</protein>
<dbReference type="PANTHER" id="PTHR33116:SF66">
    <property type="entry name" value="REVERSE TRANSCRIPTASE ZINC-BINDING DOMAIN-CONTAINING PROTEIN"/>
    <property type="match status" value="1"/>
</dbReference>
<dbReference type="GeneID" id="107824955"/>
<evidence type="ECO:0000313" key="2">
    <source>
        <dbReference type="RefSeq" id="XP_016507264.2"/>
    </source>
</evidence>
<dbReference type="RefSeq" id="XP_016507264.2">
    <property type="nucleotide sequence ID" value="XM_016651778.2"/>
</dbReference>
<dbReference type="PANTHER" id="PTHR33116">
    <property type="entry name" value="REVERSE TRANSCRIPTASE ZINC-BINDING DOMAIN-CONTAINING PROTEIN-RELATED-RELATED"/>
    <property type="match status" value="1"/>
</dbReference>
<keyword evidence="1" id="KW-1185">Reference proteome</keyword>
<reference evidence="2" key="2">
    <citation type="submission" date="2025-08" db="UniProtKB">
        <authorList>
            <consortium name="RefSeq"/>
        </authorList>
    </citation>
    <scope>IDENTIFICATION</scope>
    <source>
        <tissue evidence="2">Leaf</tissue>
    </source>
</reference>
<dbReference type="PaxDb" id="4097-A0A1S4D1W9"/>
<sequence>MSGWKSLSIKKLYNTMRGEFQKVTWRILTCNNVGAPKRIFVLNLAIQKRLLTRDRLNNWGITDVLSCPMYNEENETMDHLFFSCVVSKEVWGKVLKWQGISRTALDWQKDIEWAERNAKDRNVDAQLYRVTLACVVYHIWRERNMRVFQGQQQQNEVLVRHIIQEVTSRGLMKNRPVKKLETLNFYP</sequence>
<reference evidence="1" key="1">
    <citation type="journal article" date="2014" name="Nat. Commun.">
        <title>The tobacco genome sequence and its comparison with those of tomato and potato.</title>
        <authorList>
            <person name="Sierro N."/>
            <person name="Battey J.N."/>
            <person name="Ouadi S."/>
            <person name="Bakaher N."/>
            <person name="Bovet L."/>
            <person name="Willig A."/>
            <person name="Goepfert S."/>
            <person name="Peitsch M.C."/>
            <person name="Ivanov N.V."/>
        </authorList>
    </citation>
    <scope>NUCLEOTIDE SEQUENCE [LARGE SCALE GENOMIC DNA]</scope>
</reference>
<dbReference type="OMA" id="VAAIWAK"/>
<dbReference type="KEGG" id="nta:107824955"/>
<name>A0A1S4D1W9_TOBAC</name>
<gene>
    <name evidence="2" type="primary">LOC107824955</name>
</gene>
<dbReference type="RefSeq" id="XP_016507264.1">
    <property type="nucleotide sequence ID" value="XM_016651778.1"/>
</dbReference>
<dbReference type="AlphaFoldDB" id="A0A1S4D1W9"/>
<accession>A0A1S4D1W9</accession>
<dbReference type="OrthoDB" id="1937542at2759"/>
<dbReference type="InterPro" id="IPR026960">
    <property type="entry name" value="RVT-Znf"/>
</dbReference>
<dbReference type="Pfam" id="PF13966">
    <property type="entry name" value="zf-RVT"/>
    <property type="match status" value="1"/>
</dbReference>